<evidence type="ECO:0000256" key="1">
    <source>
        <dbReference type="ARBA" id="ARBA00023002"/>
    </source>
</evidence>
<evidence type="ECO:0000313" key="3">
    <source>
        <dbReference type="Proteomes" id="UP000693970"/>
    </source>
</evidence>
<dbReference type="OrthoDB" id="1274115at2759"/>
<protein>
    <submittedName>
        <fullName evidence="2">3-hydroxyacyl-coenzyme A dehydrogenase</fullName>
    </submittedName>
</protein>
<dbReference type="InterPro" id="IPR002347">
    <property type="entry name" value="SDR_fam"/>
</dbReference>
<dbReference type="PROSITE" id="PS00061">
    <property type="entry name" value="ADH_SHORT"/>
    <property type="match status" value="1"/>
</dbReference>
<gene>
    <name evidence="2" type="ORF">IV203_000524</name>
</gene>
<dbReference type="GO" id="GO:0016491">
    <property type="term" value="F:oxidoreductase activity"/>
    <property type="evidence" value="ECO:0007669"/>
    <property type="project" value="UniProtKB-KW"/>
</dbReference>
<name>A0A9K3L5C1_9STRA</name>
<keyword evidence="1" id="KW-0560">Oxidoreductase</keyword>
<dbReference type="InterPro" id="IPR020904">
    <property type="entry name" value="Sc_DH/Rdtase_CS"/>
</dbReference>
<dbReference type="EMBL" id="JAGRRH010000015">
    <property type="protein sequence ID" value="KAG7355838.1"/>
    <property type="molecule type" value="Genomic_DNA"/>
</dbReference>
<sequence length="292" mass="30747">MLRNVRAIVSGGSSGLGAAAASHIVKNGGKVVVADLKASEENFCNMTRTLEEIVTPSQSYISDTQPCTSSFSTSQVLAFSETDVTNADQVSRALDMAEDVFGKPVNAAISCAGIGVAKKTISKAREKTEVNRLYQAHPPELFWKALEVNVVGTFNVARLAAERMASQEPEGGGRDTLRGCIINTASIAAYEGQMGQVAYATSKAAIVGMTLPMARDLASHGIRVMTIAPGLFRTPLLEGLPSTVQEDLGASVPLPSRLGDPEEFGLLVGTILTNPMLNGSVIRLDGALRMPP</sequence>
<proteinExistence type="predicted"/>
<keyword evidence="3" id="KW-1185">Reference proteome</keyword>
<comment type="caution">
    <text evidence="2">The sequence shown here is derived from an EMBL/GenBank/DDBJ whole genome shotgun (WGS) entry which is preliminary data.</text>
</comment>
<dbReference type="Proteomes" id="UP000693970">
    <property type="component" value="Unassembled WGS sequence"/>
</dbReference>
<dbReference type="PANTHER" id="PTHR43658:SF8">
    <property type="entry name" value="17-BETA-HYDROXYSTEROID DEHYDROGENASE 14-RELATED"/>
    <property type="match status" value="1"/>
</dbReference>
<dbReference type="PANTHER" id="PTHR43658">
    <property type="entry name" value="SHORT-CHAIN DEHYDROGENASE/REDUCTASE"/>
    <property type="match status" value="1"/>
</dbReference>
<dbReference type="Pfam" id="PF00106">
    <property type="entry name" value="adh_short"/>
    <property type="match status" value="1"/>
</dbReference>
<reference evidence="2" key="2">
    <citation type="submission" date="2021-04" db="EMBL/GenBank/DDBJ databases">
        <authorList>
            <person name="Podell S."/>
        </authorList>
    </citation>
    <scope>NUCLEOTIDE SEQUENCE</scope>
    <source>
        <strain evidence="2">Hildebrandi</strain>
    </source>
</reference>
<dbReference type="AlphaFoldDB" id="A0A9K3L5C1"/>
<organism evidence="2 3">
    <name type="scientific">Nitzschia inconspicua</name>
    <dbReference type="NCBI Taxonomy" id="303405"/>
    <lineage>
        <taxon>Eukaryota</taxon>
        <taxon>Sar</taxon>
        <taxon>Stramenopiles</taxon>
        <taxon>Ochrophyta</taxon>
        <taxon>Bacillariophyta</taxon>
        <taxon>Bacillariophyceae</taxon>
        <taxon>Bacillariophycidae</taxon>
        <taxon>Bacillariales</taxon>
        <taxon>Bacillariaceae</taxon>
        <taxon>Nitzschia</taxon>
    </lineage>
</organism>
<evidence type="ECO:0000313" key="2">
    <source>
        <dbReference type="EMBL" id="KAG7355838.1"/>
    </source>
</evidence>
<reference evidence="2" key="1">
    <citation type="journal article" date="2021" name="Sci. Rep.">
        <title>Diploid genomic architecture of Nitzschia inconspicua, an elite biomass production diatom.</title>
        <authorList>
            <person name="Oliver A."/>
            <person name="Podell S."/>
            <person name="Pinowska A."/>
            <person name="Traller J.C."/>
            <person name="Smith S.R."/>
            <person name="McClure R."/>
            <person name="Beliaev A."/>
            <person name="Bohutskyi P."/>
            <person name="Hill E.A."/>
            <person name="Rabines A."/>
            <person name="Zheng H."/>
            <person name="Allen L.Z."/>
            <person name="Kuo A."/>
            <person name="Grigoriev I.V."/>
            <person name="Allen A.E."/>
            <person name="Hazlebeck D."/>
            <person name="Allen E.E."/>
        </authorList>
    </citation>
    <scope>NUCLEOTIDE SEQUENCE</scope>
    <source>
        <strain evidence="2">Hildebrandi</strain>
    </source>
</reference>
<accession>A0A9K3L5C1</accession>